<gene>
    <name evidence="2" type="ORF">ALE3EI_0375</name>
</gene>
<dbReference type="EMBL" id="CP052909">
    <property type="protein sequence ID" value="QNJ96962.1"/>
    <property type="molecule type" value="Genomic_DNA"/>
</dbReference>
<evidence type="ECO:0000313" key="3">
    <source>
        <dbReference type="Proteomes" id="UP000515514"/>
    </source>
</evidence>
<name>A0A7G8PRJ6_9FLAO</name>
<keyword evidence="3" id="KW-1185">Reference proteome</keyword>
<organism evidence="2 3">
    <name type="scientific">Constantimarinum furrinae</name>
    <dbReference type="NCBI Taxonomy" id="2562285"/>
    <lineage>
        <taxon>Bacteria</taxon>
        <taxon>Pseudomonadati</taxon>
        <taxon>Bacteroidota</taxon>
        <taxon>Flavobacteriia</taxon>
        <taxon>Flavobacteriales</taxon>
        <taxon>Flavobacteriaceae</taxon>
        <taxon>Altibacter/Constantimarinum group</taxon>
        <taxon>Constantimarinum</taxon>
    </lineage>
</organism>
<reference evidence="2 3" key="1">
    <citation type="submission" date="2020-04" db="EMBL/GenBank/DDBJ databases">
        <title>Genome sequence of Altibacter aquimarinus strain ALE3EI.</title>
        <authorList>
            <person name="Oh H.-M."/>
            <person name="Jang D."/>
        </authorList>
    </citation>
    <scope>NUCLEOTIDE SEQUENCE [LARGE SCALE GENOMIC DNA]</scope>
    <source>
        <strain evidence="2 3">ALE3EI</strain>
    </source>
</reference>
<keyword evidence="1" id="KW-0472">Membrane</keyword>
<dbReference type="AlphaFoldDB" id="A0A7G8PRJ6"/>
<feature type="transmembrane region" description="Helical" evidence="1">
    <location>
        <begin position="12"/>
        <end position="41"/>
    </location>
</feature>
<feature type="transmembrane region" description="Helical" evidence="1">
    <location>
        <begin position="47"/>
        <end position="70"/>
    </location>
</feature>
<proteinExistence type="predicted"/>
<evidence type="ECO:0000256" key="1">
    <source>
        <dbReference type="SAM" id="Phobius"/>
    </source>
</evidence>
<dbReference type="KEGG" id="alti:ALE3EI_0375"/>
<sequence length="80" mass="9339">MFKKVISYPGFWRSVVILGMIYMAILFLIQWAFTGFSLLFFTAQKPLTLLAVFVIGTFVCGFSVSYAKFWGKFKRDQYQK</sequence>
<keyword evidence="1" id="KW-1133">Transmembrane helix</keyword>
<accession>A0A7G8PRJ6</accession>
<evidence type="ECO:0000313" key="2">
    <source>
        <dbReference type="EMBL" id="QNJ96962.1"/>
    </source>
</evidence>
<protein>
    <submittedName>
        <fullName evidence="2">Uncharacterized protein</fullName>
    </submittedName>
</protein>
<dbReference type="Proteomes" id="UP000515514">
    <property type="component" value="Chromosome"/>
</dbReference>
<keyword evidence="1" id="KW-0812">Transmembrane</keyword>
<dbReference type="RefSeq" id="WP_186990279.1">
    <property type="nucleotide sequence ID" value="NZ_CP052909.1"/>
</dbReference>